<dbReference type="InterPro" id="IPR015421">
    <property type="entry name" value="PyrdxlP-dep_Trfase_major"/>
</dbReference>
<name>A0A482J207_9BURK</name>
<dbReference type="RefSeq" id="WP_024570051.1">
    <property type="nucleotide sequence ID" value="NZ_CP037901.1"/>
</dbReference>
<dbReference type="NCBIfam" id="TIGR01244">
    <property type="entry name" value="TIGR01244 family sulfur transferase"/>
    <property type="match status" value="1"/>
</dbReference>
<dbReference type="GO" id="GO:0051537">
    <property type="term" value="F:2 iron, 2 sulfur cluster binding"/>
    <property type="evidence" value="ECO:0007669"/>
    <property type="project" value="UniProtKB-KW"/>
</dbReference>
<dbReference type="InterPro" id="IPR015424">
    <property type="entry name" value="PyrdxlP-dep_Trfase"/>
</dbReference>
<feature type="domain" description="Aminotransferase class V" evidence="11">
    <location>
        <begin position="9"/>
        <end position="368"/>
    </location>
</feature>
<dbReference type="GO" id="GO:0016787">
    <property type="term" value="F:hydrolase activity"/>
    <property type="evidence" value="ECO:0007669"/>
    <property type="project" value="InterPro"/>
</dbReference>
<accession>A0A482J207</accession>
<reference evidence="13 14" key="1">
    <citation type="submission" date="2019-03" db="EMBL/GenBank/DDBJ databases">
        <title>Comparative insights into the high quality Complete genome sequence of highly metal resistant Cupriavidus metallidurans strain BS1 isolated from a gold-copper mine.</title>
        <authorList>
            <person name="Mazhar H.S."/>
            <person name="Rensing C."/>
        </authorList>
    </citation>
    <scope>NUCLEOTIDE SEQUENCE [LARGE SCALE GENOMIC DNA]</scope>
    <source>
        <strain evidence="13 14">BS1</strain>
    </source>
</reference>
<keyword evidence="5" id="KW-0001">2Fe-2S</keyword>
<evidence type="ECO:0000313" key="14">
    <source>
        <dbReference type="Proteomes" id="UP000253772"/>
    </source>
</evidence>
<dbReference type="GO" id="GO:0046872">
    <property type="term" value="F:metal ion binding"/>
    <property type="evidence" value="ECO:0007669"/>
    <property type="project" value="UniProtKB-KW"/>
</dbReference>
<dbReference type="OrthoDB" id="9808002at2"/>
<organism evidence="13 14">
    <name type="scientific">Cupriavidus metallidurans</name>
    <dbReference type="NCBI Taxonomy" id="119219"/>
    <lineage>
        <taxon>Bacteria</taxon>
        <taxon>Pseudomonadati</taxon>
        <taxon>Pseudomonadota</taxon>
        <taxon>Betaproteobacteria</taxon>
        <taxon>Burkholderiales</taxon>
        <taxon>Burkholderiaceae</taxon>
        <taxon>Cupriavidus</taxon>
    </lineage>
</organism>
<sequence>MMSTDTLRYFDYAATTPADPRVMEAMFGCLGAAGVFGNPASNSHAAGLKAKDLVEQARAQVAALIGAEPSEIVWTSGATESNNLALKGFFDCEPTRRHLVTSKLEHKAILDTASYLERLDVSVSYLLPDPSGEISPAAVEAACSHHTGLVSLMMVNNEIGTLTNIAEISRLVHAAGALLHVDAAQAVGKTAIDVKAMGVDLLSMSAHKVYGPKGIGALYVSREVASRIACQMHGGGHEQGLRSGTLATHQIVGMGTACELARTEMASDNERIAQLSERLLSGVRATGAITQNVSSAVRIPHTLSLTVELPNFFPSMLADDLAISSTSACNSAAGKPSHVLTGIGLGADSAERTVRLSLGRFTTEADVDFAVDCFRGAIERCREAGAGRQDMQIRQLSNDVSVAPQLSGADVRAAHAIGFRSIVCNRHDGEAAGQTQFAKIAEVASSLGMAAHYLPVESGDVTVEAAAAFGLLVAELPKPVLAYCRTGTRSATLWNLASSRQG</sequence>
<evidence type="ECO:0000256" key="7">
    <source>
        <dbReference type="ARBA" id="ARBA00022898"/>
    </source>
</evidence>
<proteinExistence type="inferred from homology"/>
<evidence type="ECO:0000313" key="13">
    <source>
        <dbReference type="EMBL" id="QBP13164.1"/>
    </source>
</evidence>
<dbReference type="InterPro" id="IPR020578">
    <property type="entry name" value="Aminotrans_V_PyrdxlP_BS"/>
</dbReference>
<evidence type="ECO:0000256" key="9">
    <source>
        <dbReference type="ARBA" id="ARBA00023014"/>
    </source>
</evidence>
<keyword evidence="9" id="KW-0411">Iron-sulfur</keyword>
<evidence type="ECO:0000259" key="11">
    <source>
        <dbReference type="Pfam" id="PF00266"/>
    </source>
</evidence>
<dbReference type="SUPFAM" id="SSF53383">
    <property type="entry name" value="PLP-dependent transferases"/>
    <property type="match status" value="1"/>
</dbReference>
<evidence type="ECO:0000256" key="8">
    <source>
        <dbReference type="ARBA" id="ARBA00023004"/>
    </source>
</evidence>
<dbReference type="InterPro" id="IPR000192">
    <property type="entry name" value="Aminotrans_V_dom"/>
</dbReference>
<dbReference type="PANTHER" id="PTHR11601:SF34">
    <property type="entry name" value="CYSTEINE DESULFURASE"/>
    <property type="match status" value="1"/>
</dbReference>
<dbReference type="Gene3D" id="3.90.1150.10">
    <property type="entry name" value="Aspartate Aminotransferase, domain 1"/>
    <property type="match status" value="1"/>
</dbReference>
<dbReference type="PROSITE" id="PS00595">
    <property type="entry name" value="AA_TRANSFER_CLASS_5"/>
    <property type="match status" value="1"/>
</dbReference>
<evidence type="ECO:0000256" key="1">
    <source>
        <dbReference type="ARBA" id="ARBA00001933"/>
    </source>
</evidence>
<keyword evidence="8" id="KW-0408">Iron</keyword>
<dbReference type="Gene3D" id="3.40.640.10">
    <property type="entry name" value="Type I PLP-dependent aspartate aminotransferase-like (Major domain)"/>
    <property type="match status" value="1"/>
</dbReference>
<keyword evidence="6" id="KW-0479">Metal-binding</keyword>
<evidence type="ECO:0000256" key="3">
    <source>
        <dbReference type="ARBA" id="ARBA00012239"/>
    </source>
</evidence>
<keyword evidence="4" id="KW-0808">Transferase</keyword>
<evidence type="ECO:0000259" key="12">
    <source>
        <dbReference type="Pfam" id="PF04273"/>
    </source>
</evidence>
<dbReference type="InterPro" id="IPR029021">
    <property type="entry name" value="Prot-tyrosine_phosphatase-like"/>
</dbReference>
<feature type="domain" description="Beta-lactamase hydrolase-like protein phosphatase-like" evidence="12">
    <location>
        <begin position="393"/>
        <end position="498"/>
    </location>
</feature>
<dbReference type="Gene3D" id="3.90.190.10">
    <property type="entry name" value="Protein tyrosine phosphatase superfamily"/>
    <property type="match status" value="1"/>
</dbReference>
<dbReference type="Pfam" id="PF00266">
    <property type="entry name" value="Aminotran_5"/>
    <property type="match status" value="1"/>
</dbReference>
<evidence type="ECO:0000256" key="2">
    <source>
        <dbReference type="ARBA" id="ARBA00006490"/>
    </source>
</evidence>
<dbReference type="EMBL" id="CP037901">
    <property type="protein sequence ID" value="QBP13164.1"/>
    <property type="molecule type" value="Genomic_DNA"/>
</dbReference>
<dbReference type="AlphaFoldDB" id="A0A482J207"/>
<protein>
    <recommendedName>
        <fullName evidence="3">cysteine desulfurase</fullName>
        <ecNumber evidence="3">2.8.1.7</ecNumber>
    </recommendedName>
</protein>
<dbReference type="PANTHER" id="PTHR11601">
    <property type="entry name" value="CYSTEINE DESULFURYLASE FAMILY MEMBER"/>
    <property type="match status" value="1"/>
</dbReference>
<comment type="catalytic activity">
    <reaction evidence="10">
        <text>(sulfur carrier)-H + L-cysteine = (sulfur carrier)-SH + L-alanine</text>
        <dbReference type="Rhea" id="RHEA:43892"/>
        <dbReference type="Rhea" id="RHEA-COMP:14737"/>
        <dbReference type="Rhea" id="RHEA-COMP:14739"/>
        <dbReference type="ChEBI" id="CHEBI:29917"/>
        <dbReference type="ChEBI" id="CHEBI:35235"/>
        <dbReference type="ChEBI" id="CHEBI:57972"/>
        <dbReference type="ChEBI" id="CHEBI:64428"/>
        <dbReference type="EC" id="2.8.1.7"/>
    </reaction>
</comment>
<evidence type="ECO:0000256" key="10">
    <source>
        <dbReference type="ARBA" id="ARBA00050776"/>
    </source>
</evidence>
<dbReference type="FunFam" id="3.40.640.10:FF:000003">
    <property type="entry name" value="Cysteine desulfurase IscS"/>
    <property type="match status" value="1"/>
</dbReference>
<dbReference type="EC" id="2.8.1.7" evidence="3"/>
<dbReference type="Pfam" id="PF04273">
    <property type="entry name" value="BLH_phosphatase"/>
    <property type="match status" value="1"/>
</dbReference>
<comment type="cofactor">
    <cofactor evidence="1">
        <name>pyridoxal 5'-phosphate</name>
        <dbReference type="ChEBI" id="CHEBI:597326"/>
    </cofactor>
</comment>
<keyword evidence="7" id="KW-0663">Pyridoxal phosphate</keyword>
<dbReference type="Proteomes" id="UP000253772">
    <property type="component" value="Chromosome c2"/>
</dbReference>
<evidence type="ECO:0000256" key="6">
    <source>
        <dbReference type="ARBA" id="ARBA00022723"/>
    </source>
</evidence>
<dbReference type="GO" id="GO:0031071">
    <property type="term" value="F:cysteine desulfurase activity"/>
    <property type="evidence" value="ECO:0007669"/>
    <property type="project" value="UniProtKB-EC"/>
</dbReference>
<comment type="similarity">
    <text evidence="2">Belongs to the class-V pyridoxal-phosphate-dependent aminotransferase family. NifS/IscS subfamily.</text>
</comment>
<gene>
    <name evidence="13" type="ORF">DDF84_026355</name>
</gene>
<evidence type="ECO:0000256" key="5">
    <source>
        <dbReference type="ARBA" id="ARBA00022714"/>
    </source>
</evidence>
<dbReference type="InterPro" id="IPR005939">
    <property type="entry name" value="BLH_phosphatase-like"/>
</dbReference>
<evidence type="ECO:0000256" key="4">
    <source>
        <dbReference type="ARBA" id="ARBA00022679"/>
    </source>
</evidence>
<dbReference type="InterPro" id="IPR015422">
    <property type="entry name" value="PyrdxlP-dep_Trfase_small"/>
</dbReference>